<organism evidence="1 2">
    <name type="scientific">Necator americanus</name>
    <name type="common">Human hookworm</name>
    <dbReference type="NCBI Taxonomy" id="51031"/>
    <lineage>
        <taxon>Eukaryota</taxon>
        <taxon>Metazoa</taxon>
        <taxon>Ecdysozoa</taxon>
        <taxon>Nematoda</taxon>
        <taxon>Chromadorea</taxon>
        <taxon>Rhabditida</taxon>
        <taxon>Rhabditina</taxon>
        <taxon>Rhabditomorpha</taxon>
        <taxon>Strongyloidea</taxon>
        <taxon>Ancylostomatidae</taxon>
        <taxon>Bunostominae</taxon>
        <taxon>Necator</taxon>
    </lineage>
</organism>
<evidence type="ECO:0000313" key="2">
    <source>
        <dbReference type="Proteomes" id="UP001303046"/>
    </source>
</evidence>
<reference evidence="1 2" key="1">
    <citation type="submission" date="2023-08" db="EMBL/GenBank/DDBJ databases">
        <title>A Necator americanus chromosomal reference genome.</title>
        <authorList>
            <person name="Ilik V."/>
            <person name="Petrzelkova K.J."/>
            <person name="Pardy F."/>
            <person name="Fuh T."/>
            <person name="Niatou-Singa F.S."/>
            <person name="Gouil Q."/>
            <person name="Baker L."/>
            <person name="Ritchie M.E."/>
            <person name="Jex A.R."/>
            <person name="Gazzola D."/>
            <person name="Li H."/>
            <person name="Toshio Fujiwara R."/>
            <person name="Zhan B."/>
            <person name="Aroian R.V."/>
            <person name="Pafco B."/>
            <person name="Schwarz E.M."/>
        </authorList>
    </citation>
    <scope>NUCLEOTIDE SEQUENCE [LARGE SCALE GENOMIC DNA]</scope>
    <source>
        <strain evidence="1 2">Aroian</strain>
        <tissue evidence="1">Whole animal</tissue>
    </source>
</reference>
<keyword evidence="2" id="KW-1185">Reference proteome</keyword>
<accession>A0ABR1EE15</accession>
<comment type="caution">
    <text evidence="1">The sequence shown here is derived from an EMBL/GenBank/DDBJ whole genome shotgun (WGS) entry which is preliminary data.</text>
</comment>
<name>A0ABR1EE15_NECAM</name>
<proteinExistence type="predicted"/>
<evidence type="ECO:0000313" key="1">
    <source>
        <dbReference type="EMBL" id="KAK6760911.1"/>
    </source>
</evidence>
<gene>
    <name evidence="1" type="primary">Necator_chrX.g22268</name>
    <name evidence="1" type="ORF">RB195_022107</name>
</gene>
<dbReference type="EMBL" id="JAVFWL010000006">
    <property type="protein sequence ID" value="KAK6760911.1"/>
    <property type="molecule type" value="Genomic_DNA"/>
</dbReference>
<dbReference type="Proteomes" id="UP001303046">
    <property type="component" value="Unassembled WGS sequence"/>
</dbReference>
<sequence>MRDRPAVKIKTYTVYCGDADANEKKAGVNPFTSPEEQQKMGSLKLQLEAGWDVAFDSDHRPVFSALTYGSKGGNEGVLPQPKVDMAGLKDEECRTNFRQRLSIHVADAALETLPVQIPPKKFTFASEMTRSRTIPNFRRQLHQNRGSEWTSRAKEFEKAWEDKNPRKAYALLNSEKIIIIAAK</sequence>
<protein>
    <submittedName>
        <fullName evidence="1">Uncharacterized protein</fullName>
    </submittedName>
</protein>